<feature type="domain" description="A20-type" evidence="6">
    <location>
        <begin position="6"/>
        <end position="40"/>
    </location>
</feature>
<evidence type="ECO:0000256" key="1">
    <source>
        <dbReference type="ARBA" id="ARBA00003732"/>
    </source>
</evidence>
<dbReference type="SMART" id="SM00154">
    <property type="entry name" value="ZnF_AN1"/>
    <property type="match status" value="1"/>
</dbReference>
<organism evidence="8 9">
    <name type="scientific">Salix dunnii</name>
    <dbReference type="NCBI Taxonomy" id="1413687"/>
    <lineage>
        <taxon>Eukaryota</taxon>
        <taxon>Viridiplantae</taxon>
        <taxon>Streptophyta</taxon>
        <taxon>Embryophyta</taxon>
        <taxon>Tracheophyta</taxon>
        <taxon>Spermatophyta</taxon>
        <taxon>Magnoliopsida</taxon>
        <taxon>eudicotyledons</taxon>
        <taxon>Gunneridae</taxon>
        <taxon>Pentapetalae</taxon>
        <taxon>rosids</taxon>
        <taxon>fabids</taxon>
        <taxon>Malpighiales</taxon>
        <taxon>Salicaceae</taxon>
        <taxon>Saliceae</taxon>
        <taxon>Salix</taxon>
    </lineage>
</organism>
<dbReference type="InterPro" id="IPR050652">
    <property type="entry name" value="AN1_A20_ZnFinger"/>
</dbReference>
<dbReference type="InterPro" id="IPR002653">
    <property type="entry name" value="Znf_A20"/>
</dbReference>
<evidence type="ECO:0000256" key="2">
    <source>
        <dbReference type="ARBA" id="ARBA00022723"/>
    </source>
</evidence>
<dbReference type="PANTHER" id="PTHR10634">
    <property type="entry name" value="AN1-TYPE ZINC FINGER PROTEIN"/>
    <property type="match status" value="1"/>
</dbReference>
<keyword evidence="4" id="KW-0862">Zinc</keyword>
<dbReference type="Pfam" id="PF01754">
    <property type="entry name" value="zf-A20"/>
    <property type="match status" value="1"/>
</dbReference>
<dbReference type="PANTHER" id="PTHR10634:SF124">
    <property type="entry name" value="ZINC FINGER A20 AND AN1 DOMAIN-CONTAINING STRESS-ASSOCIATED PROTEIN 8-RELATED"/>
    <property type="match status" value="1"/>
</dbReference>
<dbReference type="Gene3D" id="1.20.5.4770">
    <property type="match status" value="1"/>
</dbReference>
<dbReference type="InterPro" id="IPR035896">
    <property type="entry name" value="AN1-like_Znf"/>
</dbReference>
<evidence type="ECO:0000313" key="8">
    <source>
        <dbReference type="EMBL" id="KAF9668267.1"/>
    </source>
</evidence>
<proteinExistence type="predicted"/>
<dbReference type="PROSITE" id="PS51036">
    <property type="entry name" value="ZF_A20"/>
    <property type="match status" value="1"/>
</dbReference>
<evidence type="ECO:0000256" key="5">
    <source>
        <dbReference type="PROSITE-ProRule" id="PRU00449"/>
    </source>
</evidence>
<evidence type="ECO:0000256" key="3">
    <source>
        <dbReference type="ARBA" id="ARBA00022771"/>
    </source>
</evidence>
<sequence length="147" mass="16122">MDSQDKSTRVLCAKGCGFFGSPENKNLCSKCYKDYLKEEVIAMTAGKLSELVITPSPDDKNPAVVSDETDSTTAAAASTSTVLRNRCECCNKKVGLTGFKCRCGKTFCGVHRYAKEHSCTFDFKTFDRNNLAKQNPLVDGDKLDARI</sequence>
<comment type="caution">
    <text evidence="8">The sequence shown here is derived from an EMBL/GenBank/DDBJ whole genome shotgun (WGS) entry which is preliminary data.</text>
</comment>
<evidence type="ECO:0000313" key="9">
    <source>
        <dbReference type="Proteomes" id="UP000657918"/>
    </source>
</evidence>
<dbReference type="Pfam" id="PF01428">
    <property type="entry name" value="zf-AN1"/>
    <property type="match status" value="1"/>
</dbReference>
<dbReference type="FunFam" id="4.10.1110.10:FF:000001">
    <property type="entry name" value="Zinc finger AN1-type containing 6"/>
    <property type="match status" value="1"/>
</dbReference>
<evidence type="ECO:0000259" key="6">
    <source>
        <dbReference type="PROSITE" id="PS51036"/>
    </source>
</evidence>
<dbReference type="PROSITE" id="PS51039">
    <property type="entry name" value="ZF_AN1"/>
    <property type="match status" value="1"/>
</dbReference>
<dbReference type="SUPFAM" id="SSF118310">
    <property type="entry name" value="AN1-like Zinc finger"/>
    <property type="match status" value="1"/>
</dbReference>
<dbReference type="InterPro" id="IPR000058">
    <property type="entry name" value="Znf_AN1"/>
</dbReference>
<evidence type="ECO:0000256" key="4">
    <source>
        <dbReference type="ARBA" id="ARBA00022833"/>
    </source>
</evidence>
<keyword evidence="2" id="KW-0479">Metal-binding</keyword>
<protein>
    <submittedName>
        <fullName evidence="8">Uncharacterized protein</fullName>
    </submittedName>
</protein>
<accession>A0A835JBR4</accession>
<reference evidence="8 9" key="1">
    <citation type="submission" date="2020-10" db="EMBL/GenBank/DDBJ databases">
        <title>Plant Genome Project.</title>
        <authorList>
            <person name="Zhang R.-G."/>
        </authorList>
    </citation>
    <scope>NUCLEOTIDE SEQUENCE [LARGE SCALE GENOMIC DNA]</scope>
    <source>
        <strain evidence="8">FAFU-HL-1</strain>
        <tissue evidence="8">Leaf</tissue>
    </source>
</reference>
<dbReference type="Proteomes" id="UP000657918">
    <property type="component" value="Unassembled WGS sequence"/>
</dbReference>
<dbReference type="GO" id="GO:0003677">
    <property type="term" value="F:DNA binding"/>
    <property type="evidence" value="ECO:0007669"/>
    <property type="project" value="InterPro"/>
</dbReference>
<dbReference type="SMART" id="SM00259">
    <property type="entry name" value="ZnF_A20"/>
    <property type="match status" value="1"/>
</dbReference>
<dbReference type="AlphaFoldDB" id="A0A835JBR4"/>
<dbReference type="SUPFAM" id="SSF57716">
    <property type="entry name" value="Glucocorticoid receptor-like (DNA-binding domain)"/>
    <property type="match status" value="1"/>
</dbReference>
<name>A0A835JBR4_9ROSI</name>
<dbReference type="Gene3D" id="4.10.1110.10">
    <property type="entry name" value="AN1-like Zinc finger"/>
    <property type="match status" value="1"/>
</dbReference>
<feature type="domain" description="AN1-type" evidence="7">
    <location>
        <begin position="81"/>
        <end position="127"/>
    </location>
</feature>
<dbReference type="OrthoDB" id="428577at2759"/>
<dbReference type="EMBL" id="JADGMS010000015">
    <property type="protein sequence ID" value="KAF9668267.1"/>
    <property type="molecule type" value="Genomic_DNA"/>
</dbReference>
<gene>
    <name evidence="8" type="ORF">SADUNF_Sadunf15G0111200</name>
</gene>
<keyword evidence="9" id="KW-1185">Reference proteome</keyword>
<comment type="function">
    <text evidence="1">May be involved in environmental stress response.</text>
</comment>
<evidence type="ECO:0000259" key="7">
    <source>
        <dbReference type="PROSITE" id="PS51039"/>
    </source>
</evidence>
<keyword evidence="3 5" id="KW-0863">Zinc-finger</keyword>
<dbReference type="GO" id="GO:0008270">
    <property type="term" value="F:zinc ion binding"/>
    <property type="evidence" value="ECO:0007669"/>
    <property type="project" value="UniProtKB-KW"/>
</dbReference>